<dbReference type="EMBL" id="ACVA01000009">
    <property type="protein sequence ID" value="EEX19795.1"/>
    <property type="molecule type" value="Genomic_DNA"/>
</dbReference>
<dbReference type="HOGENOM" id="CLU_1037698_0_0_10"/>
<dbReference type="AlphaFoldDB" id="C9ML22"/>
<keyword evidence="2" id="KW-1185">Reference proteome</keyword>
<reference evidence="1 2" key="1">
    <citation type="submission" date="2009-09" db="EMBL/GenBank/DDBJ databases">
        <authorList>
            <person name="Weinstock G."/>
            <person name="Sodergren E."/>
            <person name="Clifton S."/>
            <person name="Fulton L."/>
            <person name="Fulton B."/>
            <person name="Courtney L."/>
            <person name="Fronick C."/>
            <person name="Harrison M."/>
            <person name="Strong C."/>
            <person name="Farmer C."/>
            <person name="Delahaunty K."/>
            <person name="Markovic C."/>
            <person name="Hall O."/>
            <person name="Minx P."/>
            <person name="Tomlinson C."/>
            <person name="Mitreva M."/>
            <person name="Nelson J."/>
            <person name="Hou S."/>
            <person name="Wollam A."/>
            <person name="Pepin K.H."/>
            <person name="Johnson M."/>
            <person name="Bhonagiri V."/>
            <person name="Nash W.E."/>
            <person name="Warren W."/>
            <person name="Chinwalla A."/>
            <person name="Mardis E.R."/>
            <person name="Wilson R.K."/>
        </authorList>
    </citation>
    <scope>NUCLEOTIDE SEQUENCE [LARGE SCALE GENOMIC DNA]</scope>
    <source>
        <strain evidence="1 2">F0319</strain>
    </source>
</reference>
<proteinExistence type="predicted"/>
<gene>
    <name evidence="1" type="ORF">HMPREF0973_00297</name>
</gene>
<evidence type="ECO:0000313" key="2">
    <source>
        <dbReference type="Proteomes" id="UP000003327"/>
    </source>
</evidence>
<sequence length="260" mass="29761">MVFSLFIALSVHSQKTDTILSQYPILGYYRLGMTYEEHYNQASNMKEKCSMTDSIGIARHLILINGIKFDMDCTDVSSCHDIRAMDFEQYSSNDSPIFFTGESYFLDGKLISITINSLPSEESMMCYMPNFLSTMDLPKNRAVFDISNVALHNKLINQANDLLIYLSEKYGKPIEEYEIKKLSQKQNNTSQKYKAQWYSLCNSGASLPRAKWQSNGMEIVMGISSNGTVSISFLNEKELSYSNLGKYFKPTEREQKITTW</sequence>
<protein>
    <submittedName>
        <fullName evidence="1">Uncharacterized protein</fullName>
    </submittedName>
</protein>
<dbReference type="Proteomes" id="UP000003327">
    <property type="component" value="Unassembled WGS sequence"/>
</dbReference>
<name>C9ML22_9BACT</name>
<evidence type="ECO:0000313" key="1">
    <source>
        <dbReference type="EMBL" id="EEX19795.1"/>
    </source>
</evidence>
<organism evidence="1 2">
    <name type="scientific">Prevotella veroralis F0319</name>
    <dbReference type="NCBI Taxonomy" id="649761"/>
    <lineage>
        <taxon>Bacteria</taxon>
        <taxon>Pseudomonadati</taxon>
        <taxon>Bacteroidota</taxon>
        <taxon>Bacteroidia</taxon>
        <taxon>Bacteroidales</taxon>
        <taxon>Prevotellaceae</taxon>
        <taxon>Prevotella</taxon>
    </lineage>
</organism>
<comment type="caution">
    <text evidence="1">The sequence shown here is derived from an EMBL/GenBank/DDBJ whole genome shotgun (WGS) entry which is preliminary data.</text>
</comment>
<accession>C9ML22</accession>